<feature type="transmembrane region" description="Helical" evidence="1">
    <location>
        <begin position="59"/>
        <end position="78"/>
    </location>
</feature>
<sequence>MADGYISSLSAGSLFFISCVFQKEITNYPDPVACECSYATRHVLCGGAGGGTPAPLSRGGIYTVTAWGGCVTVLRAGGQRFIAVIIAQDTYVIFHLIHLPTFSFTMFWMQCLLTTFHFLCADCLFSKYTWLFAGWFGYCLVVFSGLSLKRNRCRPLSDMRRLMKGWRRAVRAANG</sequence>
<feature type="transmembrane region" description="Helical" evidence="1">
    <location>
        <begin position="128"/>
        <end position="148"/>
    </location>
</feature>
<evidence type="ECO:0000256" key="1">
    <source>
        <dbReference type="SAM" id="Phobius"/>
    </source>
</evidence>
<name>A0A3B1CMH6_9ZZZZ</name>
<dbReference type="EMBL" id="UOGE01000112">
    <property type="protein sequence ID" value="VAX25913.1"/>
    <property type="molecule type" value="Genomic_DNA"/>
</dbReference>
<proteinExistence type="predicted"/>
<organism evidence="2">
    <name type="scientific">hydrothermal vent metagenome</name>
    <dbReference type="NCBI Taxonomy" id="652676"/>
    <lineage>
        <taxon>unclassified sequences</taxon>
        <taxon>metagenomes</taxon>
        <taxon>ecological metagenomes</taxon>
    </lineage>
</organism>
<keyword evidence="1" id="KW-0812">Transmembrane</keyword>
<evidence type="ECO:0000313" key="2">
    <source>
        <dbReference type="EMBL" id="VAX25913.1"/>
    </source>
</evidence>
<reference evidence="2" key="1">
    <citation type="submission" date="2018-06" db="EMBL/GenBank/DDBJ databases">
        <authorList>
            <person name="Zhirakovskaya E."/>
        </authorList>
    </citation>
    <scope>NUCLEOTIDE SEQUENCE</scope>
</reference>
<dbReference type="AlphaFoldDB" id="A0A3B1CMH6"/>
<keyword evidence="1" id="KW-1133">Transmembrane helix</keyword>
<keyword evidence="1" id="KW-0472">Membrane</keyword>
<feature type="transmembrane region" description="Helical" evidence="1">
    <location>
        <begin position="90"/>
        <end position="108"/>
    </location>
</feature>
<accession>A0A3B1CMH6</accession>
<gene>
    <name evidence="2" type="ORF">MNBD_NITROSPINAE02-438</name>
</gene>
<protein>
    <submittedName>
        <fullName evidence="2">Uncharacterized protein</fullName>
    </submittedName>
</protein>